<sequence>MLVDEVPRSFVKKNNSYSHCPLKKRPVNVALAEDAPEIHTKTEIKEESIELVDEIVEPENLSTKPEDLSRSSNTTTTPQRPIKRPRSPSPPIKRSLSPALATPIAVHQLQSQSHHRSMPPQYQPHQPIKAVSPPVSVAPVHPVAKRARVEVLQHHHESSPTSPTHLQPQHPYKSEPLEPLAHYPWTARPHYAPPPPPPPHYLALYAARYGGAPEHLYPSYPLPAYPEHQHSNHQVPSSPPPHQAPTLQRPIASRSYASHWIAAGGSTSGGQLLAGATTTTAEHCGLSPTSSLGSSLPPPLSPEDLSSPCSDDSGRSSAGSTSAGSRHQEVSKGTGSPRYQCPDCSKSYSTYSGLSKHQQFHCAAAEGQAKKTFTCKYCEKVYLTLGALKMHIRTHTLPCKCHLCGKAFSRPWLLQGHIRTHTGEKPFSCQHCNRAFADRSNLRAHLQTHSDVKKYSCAACSKTFSRMSLLSKHQEGGCPGGLHPQQPLGYAC</sequence>
<reference evidence="1" key="1">
    <citation type="submission" date="2023-04" db="EMBL/GenBank/DDBJ databases">
        <title>A chromosome-level genome assembly of the parasitoid wasp Eretmocerus hayati.</title>
        <authorList>
            <person name="Zhong Y."/>
            <person name="Liu S."/>
            <person name="Liu Y."/>
        </authorList>
    </citation>
    <scope>NUCLEOTIDE SEQUENCE</scope>
    <source>
        <strain evidence="1">ZJU_SS_LIU_2023</strain>
    </source>
</reference>
<evidence type="ECO:0000313" key="1">
    <source>
        <dbReference type="EMBL" id="KAJ8686560.1"/>
    </source>
</evidence>
<accession>A0ACC2PSH8</accession>
<protein>
    <submittedName>
        <fullName evidence="1">Uncharacterized protein</fullName>
    </submittedName>
</protein>
<dbReference type="EMBL" id="CM056741">
    <property type="protein sequence ID" value="KAJ8686560.1"/>
    <property type="molecule type" value="Genomic_DNA"/>
</dbReference>
<proteinExistence type="predicted"/>
<evidence type="ECO:0000313" key="2">
    <source>
        <dbReference type="Proteomes" id="UP001239111"/>
    </source>
</evidence>
<name>A0ACC2PSH8_9HYME</name>
<organism evidence="1 2">
    <name type="scientific">Eretmocerus hayati</name>
    <dbReference type="NCBI Taxonomy" id="131215"/>
    <lineage>
        <taxon>Eukaryota</taxon>
        <taxon>Metazoa</taxon>
        <taxon>Ecdysozoa</taxon>
        <taxon>Arthropoda</taxon>
        <taxon>Hexapoda</taxon>
        <taxon>Insecta</taxon>
        <taxon>Pterygota</taxon>
        <taxon>Neoptera</taxon>
        <taxon>Endopterygota</taxon>
        <taxon>Hymenoptera</taxon>
        <taxon>Apocrita</taxon>
        <taxon>Proctotrupomorpha</taxon>
        <taxon>Chalcidoidea</taxon>
        <taxon>Aphelinidae</taxon>
        <taxon>Aphelininae</taxon>
        <taxon>Eretmocerus</taxon>
    </lineage>
</organism>
<comment type="caution">
    <text evidence="1">The sequence shown here is derived from an EMBL/GenBank/DDBJ whole genome shotgun (WGS) entry which is preliminary data.</text>
</comment>
<dbReference type="Proteomes" id="UP001239111">
    <property type="component" value="Chromosome 1"/>
</dbReference>
<keyword evidence="2" id="KW-1185">Reference proteome</keyword>
<gene>
    <name evidence="1" type="ORF">QAD02_022354</name>
</gene>